<dbReference type="SUPFAM" id="SSF46785">
    <property type="entry name" value="Winged helix' DNA-binding domain"/>
    <property type="match status" value="1"/>
</dbReference>
<sequence length="272" mass="30731">MHMAEEQLTEKSKKAQKDAPYFMIQSVDRTLMILQCFILERRPLGVSEVARQLKLNKSVVHRLMLTLLTHGYLEQLKNTDKYMVGPKAFELGSVFTNSTSLVDEGKKVLIELVDRIGFTAHLAILENDSVLYLVNVEPDHLKYLFGAVGQRRPVYNTALGKCLTAWLPEERIRKVMENCIFEKMTDNTITSLEAFLEELERVRQLGFSVDNEEASFGVRCFAAPIRNKDGDVVAAISASGYGVTEDKMNEFGITVKNLASQLSRRIGYFANP</sequence>
<dbReference type="Proteomes" id="UP000307943">
    <property type="component" value="Unassembled WGS sequence"/>
</dbReference>
<dbReference type="EMBL" id="VDCQ01000004">
    <property type="protein sequence ID" value="TNJ67532.1"/>
    <property type="molecule type" value="Genomic_DNA"/>
</dbReference>
<evidence type="ECO:0000256" key="3">
    <source>
        <dbReference type="ARBA" id="ARBA00023163"/>
    </source>
</evidence>
<evidence type="ECO:0000256" key="1">
    <source>
        <dbReference type="ARBA" id="ARBA00023015"/>
    </source>
</evidence>
<dbReference type="InterPro" id="IPR005471">
    <property type="entry name" value="Tscrpt_reg_IclR_N"/>
</dbReference>
<dbReference type="OrthoDB" id="9791752at2"/>
<dbReference type="InterPro" id="IPR029016">
    <property type="entry name" value="GAF-like_dom_sf"/>
</dbReference>
<dbReference type="Pfam" id="PF01614">
    <property type="entry name" value="IclR_C"/>
    <property type="match status" value="1"/>
</dbReference>
<evidence type="ECO:0000256" key="5">
    <source>
        <dbReference type="ARBA" id="ARBA00070406"/>
    </source>
</evidence>
<dbReference type="PANTHER" id="PTHR30136:SF35">
    <property type="entry name" value="HTH-TYPE TRANSCRIPTIONAL REGULATOR RV1719"/>
    <property type="match status" value="1"/>
</dbReference>
<dbReference type="AlphaFoldDB" id="A0A5C4TFG4"/>
<keyword evidence="1" id="KW-0805">Transcription regulation</keyword>
<dbReference type="SMART" id="SM00346">
    <property type="entry name" value="HTH_ICLR"/>
    <property type="match status" value="1"/>
</dbReference>
<protein>
    <recommendedName>
        <fullName evidence="5">Glycerol operon regulatory protein</fullName>
    </recommendedName>
</protein>
<dbReference type="GO" id="GO:0045892">
    <property type="term" value="P:negative regulation of DNA-templated transcription"/>
    <property type="evidence" value="ECO:0007669"/>
    <property type="project" value="TreeGrafter"/>
</dbReference>
<accession>A0A5C4TFG4</accession>
<evidence type="ECO:0000313" key="9">
    <source>
        <dbReference type="Proteomes" id="UP000307943"/>
    </source>
</evidence>
<keyword evidence="9" id="KW-1185">Reference proteome</keyword>
<dbReference type="Pfam" id="PF09339">
    <property type="entry name" value="HTH_IclR"/>
    <property type="match status" value="1"/>
</dbReference>
<dbReference type="InterPro" id="IPR036390">
    <property type="entry name" value="WH_DNA-bd_sf"/>
</dbReference>
<evidence type="ECO:0000259" key="7">
    <source>
        <dbReference type="PROSITE" id="PS51078"/>
    </source>
</evidence>
<evidence type="ECO:0000313" key="8">
    <source>
        <dbReference type="EMBL" id="TNJ67532.1"/>
    </source>
</evidence>
<feature type="domain" description="HTH iclR-type" evidence="6">
    <location>
        <begin position="24"/>
        <end position="86"/>
    </location>
</feature>
<evidence type="ECO:0000256" key="2">
    <source>
        <dbReference type="ARBA" id="ARBA00023125"/>
    </source>
</evidence>
<evidence type="ECO:0000259" key="6">
    <source>
        <dbReference type="PROSITE" id="PS51077"/>
    </source>
</evidence>
<comment type="function">
    <text evidence="4">May be an activator protein for the gylABX operon.</text>
</comment>
<comment type="caution">
    <text evidence="8">The sequence shown here is derived from an EMBL/GenBank/DDBJ whole genome shotgun (WGS) entry which is preliminary data.</text>
</comment>
<reference evidence="8 9" key="1">
    <citation type="submission" date="2019-05" db="EMBL/GenBank/DDBJ databases">
        <title>We sequenced the genome of Paenibacillus hemerocallicola KCTC 33185 for further insight into its adaptation and study the phylogeny of Paenibacillus.</title>
        <authorList>
            <person name="Narsing Rao M.P."/>
        </authorList>
    </citation>
    <scope>NUCLEOTIDE SEQUENCE [LARGE SCALE GENOMIC DNA]</scope>
    <source>
        <strain evidence="8 9">KCTC 33185</strain>
    </source>
</reference>
<dbReference type="GO" id="GO:0003700">
    <property type="term" value="F:DNA-binding transcription factor activity"/>
    <property type="evidence" value="ECO:0007669"/>
    <property type="project" value="TreeGrafter"/>
</dbReference>
<dbReference type="InterPro" id="IPR014757">
    <property type="entry name" value="Tscrpt_reg_IclR_C"/>
</dbReference>
<dbReference type="SUPFAM" id="SSF55781">
    <property type="entry name" value="GAF domain-like"/>
    <property type="match status" value="1"/>
</dbReference>
<feature type="domain" description="IclR-ED" evidence="7">
    <location>
        <begin position="87"/>
        <end position="268"/>
    </location>
</feature>
<dbReference type="PROSITE" id="PS51077">
    <property type="entry name" value="HTH_ICLR"/>
    <property type="match status" value="1"/>
</dbReference>
<dbReference type="PANTHER" id="PTHR30136">
    <property type="entry name" value="HELIX-TURN-HELIX TRANSCRIPTIONAL REGULATOR, ICLR FAMILY"/>
    <property type="match status" value="1"/>
</dbReference>
<proteinExistence type="predicted"/>
<dbReference type="Gene3D" id="1.10.10.10">
    <property type="entry name" value="Winged helix-like DNA-binding domain superfamily/Winged helix DNA-binding domain"/>
    <property type="match status" value="1"/>
</dbReference>
<name>A0A5C4TFG4_9BACL</name>
<dbReference type="FunFam" id="1.10.10.10:FF:000056">
    <property type="entry name" value="IclR family transcriptional regulator"/>
    <property type="match status" value="1"/>
</dbReference>
<keyword evidence="3" id="KW-0804">Transcription</keyword>
<dbReference type="Gene3D" id="3.30.450.40">
    <property type="match status" value="1"/>
</dbReference>
<evidence type="ECO:0000256" key="4">
    <source>
        <dbReference type="ARBA" id="ARBA00058938"/>
    </source>
</evidence>
<dbReference type="InterPro" id="IPR036388">
    <property type="entry name" value="WH-like_DNA-bd_sf"/>
</dbReference>
<dbReference type="PROSITE" id="PS51078">
    <property type="entry name" value="ICLR_ED"/>
    <property type="match status" value="1"/>
</dbReference>
<organism evidence="8 9">
    <name type="scientific">Paenibacillus hemerocallicola</name>
    <dbReference type="NCBI Taxonomy" id="1172614"/>
    <lineage>
        <taxon>Bacteria</taxon>
        <taxon>Bacillati</taxon>
        <taxon>Bacillota</taxon>
        <taxon>Bacilli</taxon>
        <taxon>Bacillales</taxon>
        <taxon>Paenibacillaceae</taxon>
        <taxon>Paenibacillus</taxon>
    </lineage>
</organism>
<dbReference type="InterPro" id="IPR050707">
    <property type="entry name" value="HTH_MetabolicPath_Reg"/>
</dbReference>
<gene>
    <name evidence="8" type="ORF">FE784_03890</name>
</gene>
<dbReference type="GO" id="GO:0003677">
    <property type="term" value="F:DNA binding"/>
    <property type="evidence" value="ECO:0007669"/>
    <property type="project" value="UniProtKB-KW"/>
</dbReference>
<keyword evidence="2" id="KW-0238">DNA-binding</keyword>